<dbReference type="Proteomes" id="UP000261875">
    <property type="component" value="Chromosome"/>
</dbReference>
<organism evidence="1 2">
    <name type="scientific">Candidatus Fukatsuia symbiotica</name>
    <dbReference type="NCBI Taxonomy" id="1878942"/>
    <lineage>
        <taxon>Bacteria</taxon>
        <taxon>Pseudomonadati</taxon>
        <taxon>Pseudomonadota</taxon>
        <taxon>Gammaproteobacteria</taxon>
        <taxon>Enterobacterales</taxon>
        <taxon>Yersiniaceae</taxon>
        <taxon>Candidatus Fukatsuia</taxon>
    </lineage>
</organism>
<gene>
    <name evidence="1" type="ORF">CCS41_04760</name>
</gene>
<dbReference type="EMBL" id="CP021659">
    <property type="protein sequence ID" value="AWK13940.1"/>
    <property type="molecule type" value="Genomic_DNA"/>
</dbReference>
<proteinExistence type="predicted"/>
<protein>
    <submittedName>
        <fullName evidence="1">Uncharacterized protein</fullName>
    </submittedName>
</protein>
<dbReference type="KEGG" id="fsm:CCS41_04760"/>
<sequence length="165" mass="19791">MAYFYRRKWNRFRYKKINNIYSKKIRPTKDYIDVHIDVKINELSSRFGNYKTICSNIFSDQKFHPYYRDVDYRKININSTNKKVRKFIERKIPYIAGNSGMANMTCKVLSKLHIPPYSEEGRSFCEAMSAFIVGSGMHSYYEVYKSFNLYAKEIHYPWLFSSKMA</sequence>
<accession>A0A2U8I468</accession>
<dbReference type="AlphaFoldDB" id="A0A2U8I468"/>
<dbReference type="RefSeq" id="WP_072551023.1">
    <property type="nucleotide sequence ID" value="NZ_CP021659.1"/>
</dbReference>
<name>A0A2U8I468_9GAMM</name>
<dbReference type="OrthoDB" id="6399503at2"/>
<evidence type="ECO:0000313" key="1">
    <source>
        <dbReference type="EMBL" id="AWK13940.1"/>
    </source>
</evidence>
<evidence type="ECO:0000313" key="2">
    <source>
        <dbReference type="Proteomes" id="UP000261875"/>
    </source>
</evidence>
<keyword evidence="2" id="KW-1185">Reference proteome</keyword>
<reference evidence="1 2" key="1">
    <citation type="submission" date="2017-05" db="EMBL/GenBank/DDBJ databases">
        <title>Genome sequence of Candidatus Fukatsuia symbiotica and Candidatus Hamiltonella defensa from Acyrthosiphon pisum strain 5D.</title>
        <authorList>
            <person name="Patel V.A."/>
            <person name="Chevignon G."/>
            <person name="Russell J.A."/>
            <person name="Oliver K.M."/>
        </authorList>
    </citation>
    <scope>NUCLEOTIDE SEQUENCE [LARGE SCALE GENOMIC DNA]</scope>
    <source>
        <strain evidence="1 2">5D</strain>
    </source>
</reference>